<dbReference type="InterPro" id="IPR020546">
    <property type="entry name" value="ATP_synth_F1_dsu/esu_N"/>
</dbReference>
<dbReference type="NCBIfam" id="TIGR03166">
    <property type="entry name" value="alt_F1F0_F1_eps"/>
    <property type="match status" value="1"/>
</dbReference>
<proteinExistence type="predicted"/>
<accession>A0A3E1Y630</accession>
<dbReference type="Gene3D" id="2.60.15.10">
    <property type="entry name" value="F0F1 ATP synthase delta/epsilon subunit, N-terminal"/>
    <property type="match status" value="1"/>
</dbReference>
<dbReference type="RefSeq" id="WP_116977743.1">
    <property type="nucleotide sequence ID" value="NZ_QPMM01000011.1"/>
</dbReference>
<dbReference type="Proteomes" id="UP000260644">
    <property type="component" value="Unassembled WGS sequence"/>
</dbReference>
<evidence type="ECO:0000313" key="4">
    <source>
        <dbReference type="Proteomes" id="UP000260644"/>
    </source>
</evidence>
<name>A0A3E1Y630_9BACT</name>
<dbReference type="OrthoDB" id="9804110at2"/>
<dbReference type="InterPro" id="IPR036771">
    <property type="entry name" value="ATPsynth_dsu/esu_N"/>
</dbReference>
<sequence>METTYLHLRILLPSQIFLEKTDVIRITVETTAGSYGFLPQRLDCTAALIPGILFYESVSDGEKYIAVEEGVIVKAGFEIMIAVRNAVGNASLGELKSLIDQKLKLADEKKVNMRSVIARLETSFVRNIQQLNNE</sequence>
<dbReference type="GO" id="GO:0045259">
    <property type="term" value="C:proton-transporting ATP synthase complex"/>
    <property type="evidence" value="ECO:0007669"/>
    <property type="project" value="UniProtKB-KW"/>
</dbReference>
<evidence type="ECO:0000256" key="1">
    <source>
        <dbReference type="ARBA" id="ARBA00023196"/>
    </source>
</evidence>
<feature type="domain" description="ATP synthase F1 complex delta/epsilon subunit N-terminal" evidence="2">
    <location>
        <begin position="6"/>
        <end position="86"/>
    </location>
</feature>
<evidence type="ECO:0000259" key="2">
    <source>
        <dbReference type="Pfam" id="PF02823"/>
    </source>
</evidence>
<reference evidence="3 4" key="1">
    <citation type="submission" date="2018-07" db="EMBL/GenBank/DDBJ databases">
        <title>Chitinophaga K2CV101002-2 sp. nov., isolated from a monsoon evergreen broad-leaved forest soil.</title>
        <authorList>
            <person name="Lv Y."/>
        </authorList>
    </citation>
    <scope>NUCLEOTIDE SEQUENCE [LARGE SCALE GENOMIC DNA]</scope>
    <source>
        <strain evidence="3 4">GDMCC 1.1288</strain>
    </source>
</reference>
<dbReference type="AlphaFoldDB" id="A0A3E1Y630"/>
<comment type="caution">
    <text evidence="3">The sequence shown here is derived from an EMBL/GenBank/DDBJ whole genome shotgun (WGS) entry which is preliminary data.</text>
</comment>
<dbReference type="Pfam" id="PF02823">
    <property type="entry name" value="ATP-synt_DE_N"/>
    <property type="match status" value="1"/>
</dbReference>
<organism evidence="3 4">
    <name type="scientific">Chitinophaga silvatica</name>
    <dbReference type="NCBI Taxonomy" id="2282649"/>
    <lineage>
        <taxon>Bacteria</taxon>
        <taxon>Pseudomonadati</taxon>
        <taxon>Bacteroidota</taxon>
        <taxon>Chitinophagia</taxon>
        <taxon>Chitinophagales</taxon>
        <taxon>Chitinophagaceae</taxon>
        <taxon>Chitinophaga</taxon>
    </lineage>
</organism>
<keyword evidence="1" id="KW-0066">ATP synthesis</keyword>
<dbReference type="InterPro" id="IPR024037">
    <property type="entry name" value="Alt_ATP_synth_F1_esu"/>
</dbReference>
<dbReference type="SUPFAM" id="SSF51344">
    <property type="entry name" value="Epsilon subunit of F1F0-ATP synthase N-terminal domain"/>
    <property type="match status" value="1"/>
</dbReference>
<keyword evidence="4" id="KW-1185">Reference proteome</keyword>
<dbReference type="NCBIfam" id="NF004871">
    <property type="entry name" value="PRK06228.1"/>
    <property type="match status" value="1"/>
</dbReference>
<keyword evidence="1" id="KW-0139">CF(1)</keyword>
<protein>
    <submittedName>
        <fullName evidence="3">F0F1 ATP synthase subunit epsilon</fullName>
    </submittedName>
</protein>
<dbReference type="GO" id="GO:0015986">
    <property type="term" value="P:proton motive force-driven ATP synthesis"/>
    <property type="evidence" value="ECO:0007669"/>
    <property type="project" value="InterPro"/>
</dbReference>
<evidence type="ECO:0000313" key="3">
    <source>
        <dbReference type="EMBL" id="RFS20181.1"/>
    </source>
</evidence>
<gene>
    <name evidence="3" type="ORF">DVR12_20925</name>
</gene>
<dbReference type="EMBL" id="QPMM01000011">
    <property type="protein sequence ID" value="RFS20181.1"/>
    <property type="molecule type" value="Genomic_DNA"/>
</dbReference>